<evidence type="ECO:0000313" key="2">
    <source>
        <dbReference type="Proteomes" id="UP001054252"/>
    </source>
</evidence>
<evidence type="ECO:0000313" key="1">
    <source>
        <dbReference type="EMBL" id="GKV03984.1"/>
    </source>
</evidence>
<protein>
    <submittedName>
        <fullName evidence="1">Uncharacterized protein</fullName>
    </submittedName>
</protein>
<comment type="caution">
    <text evidence="1">The sequence shown here is derived from an EMBL/GenBank/DDBJ whole genome shotgun (WGS) entry which is preliminary data.</text>
</comment>
<gene>
    <name evidence="1" type="ORF">SLEP1_g16206</name>
</gene>
<dbReference type="AlphaFoldDB" id="A0AAV5J0R4"/>
<proteinExistence type="predicted"/>
<name>A0AAV5J0R4_9ROSI</name>
<accession>A0AAV5J0R4</accession>
<dbReference type="EMBL" id="BPVZ01000021">
    <property type="protein sequence ID" value="GKV03984.1"/>
    <property type="molecule type" value="Genomic_DNA"/>
</dbReference>
<reference evidence="1 2" key="1">
    <citation type="journal article" date="2021" name="Commun. Biol.">
        <title>The genome of Shorea leprosula (Dipterocarpaceae) highlights the ecological relevance of drought in aseasonal tropical rainforests.</title>
        <authorList>
            <person name="Ng K.K.S."/>
            <person name="Kobayashi M.J."/>
            <person name="Fawcett J.A."/>
            <person name="Hatakeyama M."/>
            <person name="Paape T."/>
            <person name="Ng C.H."/>
            <person name="Ang C.C."/>
            <person name="Tnah L.H."/>
            <person name="Lee C.T."/>
            <person name="Nishiyama T."/>
            <person name="Sese J."/>
            <person name="O'Brien M.J."/>
            <person name="Copetti D."/>
            <person name="Mohd Noor M.I."/>
            <person name="Ong R.C."/>
            <person name="Putra M."/>
            <person name="Sireger I.Z."/>
            <person name="Indrioko S."/>
            <person name="Kosugi Y."/>
            <person name="Izuno A."/>
            <person name="Isagi Y."/>
            <person name="Lee S.L."/>
            <person name="Shimizu K.K."/>
        </authorList>
    </citation>
    <scope>NUCLEOTIDE SEQUENCE [LARGE SCALE GENOMIC DNA]</scope>
    <source>
        <strain evidence="1">214</strain>
    </source>
</reference>
<keyword evidence="2" id="KW-1185">Reference proteome</keyword>
<sequence length="90" mass="10511">MVLISWLSLALNELRRLGLVDLVRELDWTLVLASLQRNFSQMVANGEWWRERCWTVGVVARDMLLEQLPSFVSDYLGGDSGWDWELDDRV</sequence>
<organism evidence="1 2">
    <name type="scientific">Rubroshorea leprosula</name>
    <dbReference type="NCBI Taxonomy" id="152421"/>
    <lineage>
        <taxon>Eukaryota</taxon>
        <taxon>Viridiplantae</taxon>
        <taxon>Streptophyta</taxon>
        <taxon>Embryophyta</taxon>
        <taxon>Tracheophyta</taxon>
        <taxon>Spermatophyta</taxon>
        <taxon>Magnoliopsida</taxon>
        <taxon>eudicotyledons</taxon>
        <taxon>Gunneridae</taxon>
        <taxon>Pentapetalae</taxon>
        <taxon>rosids</taxon>
        <taxon>malvids</taxon>
        <taxon>Malvales</taxon>
        <taxon>Dipterocarpaceae</taxon>
        <taxon>Rubroshorea</taxon>
    </lineage>
</organism>
<dbReference type="Proteomes" id="UP001054252">
    <property type="component" value="Unassembled WGS sequence"/>
</dbReference>